<dbReference type="InterPro" id="IPR004929">
    <property type="entry name" value="I-spanin"/>
</dbReference>
<protein>
    <submittedName>
        <fullName evidence="1">Uncharacterized protein</fullName>
    </submittedName>
</protein>
<gene>
    <name evidence="1" type="ORF">GGB84_000433</name>
</gene>
<comment type="caution">
    <text evidence="1">The sequence shown here is derived from an EMBL/GenBank/DDBJ whole genome shotgun (WGS) entry which is preliminary data.</text>
</comment>
<name>A0A765T1C1_ECOLX</name>
<reference evidence="1" key="1">
    <citation type="journal article" date="2018" name="Genome Biol.">
        <title>SKESA: strategic k-mer extension for scrupulous assemblies.</title>
        <authorList>
            <person name="Souvorov A."/>
            <person name="Agarwala R."/>
            <person name="Lipman D.J."/>
        </authorList>
    </citation>
    <scope>NUCLEOTIDE SEQUENCE [LARGE SCALE GENOMIC DNA]</scope>
    <source>
        <strain evidence="1">1839</strain>
    </source>
</reference>
<dbReference type="GO" id="GO:0044659">
    <property type="term" value="P:viral release from host cell by cytolysis"/>
    <property type="evidence" value="ECO:0007669"/>
    <property type="project" value="InterPro"/>
</dbReference>
<dbReference type="Pfam" id="PF03245">
    <property type="entry name" value="Phage_lysis"/>
    <property type="match status" value="1"/>
</dbReference>
<proteinExistence type="predicted"/>
<dbReference type="EMBL" id="DAAYTU010000002">
    <property type="protein sequence ID" value="HAG5768852.1"/>
    <property type="molecule type" value="Genomic_DNA"/>
</dbReference>
<reference evidence="1" key="2">
    <citation type="submission" date="2020-02" db="EMBL/GenBank/DDBJ databases">
        <authorList>
            <consortium name="NCBI Pathogen Detection Project"/>
        </authorList>
    </citation>
    <scope>NUCLEOTIDE SEQUENCE</scope>
    <source>
        <strain evidence="1">1839</strain>
    </source>
</reference>
<sequence>MVARCCTISGVDDAFSLRLTDIAQWDSFVLSERIETITNQLNSLQEYVRSQCSY</sequence>
<evidence type="ECO:0000313" key="1">
    <source>
        <dbReference type="EMBL" id="HAG5768852.1"/>
    </source>
</evidence>
<accession>A0A765T1C1</accession>
<organism evidence="1">
    <name type="scientific">Escherichia coli</name>
    <dbReference type="NCBI Taxonomy" id="562"/>
    <lineage>
        <taxon>Bacteria</taxon>
        <taxon>Pseudomonadati</taxon>
        <taxon>Pseudomonadota</taxon>
        <taxon>Gammaproteobacteria</taxon>
        <taxon>Enterobacterales</taxon>
        <taxon>Enterobacteriaceae</taxon>
        <taxon>Escherichia</taxon>
    </lineage>
</organism>
<dbReference type="AlphaFoldDB" id="A0A765T1C1"/>